<accession>A0A8J3MQC8</accession>
<comment type="caution">
    <text evidence="1">The sequence shown here is derived from an EMBL/GenBank/DDBJ whole genome shotgun (WGS) entry which is preliminary data.</text>
</comment>
<dbReference type="InterPro" id="IPR014718">
    <property type="entry name" value="GH-type_carb-bd"/>
</dbReference>
<dbReference type="AlphaFoldDB" id="A0A8J3MQC8"/>
<dbReference type="GO" id="GO:0030246">
    <property type="term" value="F:carbohydrate binding"/>
    <property type="evidence" value="ECO:0007669"/>
    <property type="project" value="InterPro"/>
</dbReference>
<evidence type="ECO:0000313" key="1">
    <source>
        <dbReference type="EMBL" id="GHO43855.1"/>
    </source>
</evidence>
<keyword evidence="2" id="KW-1185">Reference proteome</keyword>
<dbReference type="EMBL" id="BNJF01000001">
    <property type="protein sequence ID" value="GHO43855.1"/>
    <property type="molecule type" value="Genomic_DNA"/>
</dbReference>
<sequence length="275" mass="31447">MAAFTDFPMPNERIIKCGDTTVAVMPEINLVSYFQVGPWQILYRASETGNVKRWGLPLMIPNFARLQDGIFQDKHTTLPIHGFGRNLSWTVLEHKEDTISLQLVSSEATRANYPYEFTFTCELVAGDGTLTYTLTMENRSDEVMPIAPGFHPYFALAQDDKARLIADGPEGFSVDAFRWDTNPPDNYYPFAHSARFQFPQHGTLTIEELASNDHYSLKEMQVWSEPVTAPDHEFICLEPIVAHWDGLNRPQDRIEIAPQEEHRIILRLHAQPLVR</sequence>
<dbReference type="GO" id="GO:0016853">
    <property type="term" value="F:isomerase activity"/>
    <property type="evidence" value="ECO:0007669"/>
    <property type="project" value="InterPro"/>
</dbReference>
<dbReference type="InterPro" id="IPR011013">
    <property type="entry name" value="Gal_mutarotase_sf_dom"/>
</dbReference>
<dbReference type="Pfam" id="PF01263">
    <property type="entry name" value="Aldose_epim"/>
    <property type="match status" value="1"/>
</dbReference>
<dbReference type="GO" id="GO:0005975">
    <property type="term" value="P:carbohydrate metabolic process"/>
    <property type="evidence" value="ECO:0007669"/>
    <property type="project" value="InterPro"/>
</dbReference>
<dbReference type="Proteomes" id="UP000612362">
    <property type="component" value="Unassembled WGS sequence"/>
</dbReference>
<reference evidence="1" key="1">
    <citation type="submission" date="2020-10" db="EMBL/GenBank/DDBJ databases">
        <title>Taxonomic study of unclassified bacteria belonging to the class Ktedonobacteria.</title>
        <authorList>
            <person name="Yabe S."/>
            <person name="Wang C.M."/>
            <person name="Zheng Y."/>
            <person name="Sakai Y."/>
            <person name="Cavaletti L."/>
            <person name="Monciardini P."/>
            <person name="Donadio S."/>
        </authorList>
    </citation>
    <scope>NUCLEOTIDE SEQUENCE</scope>
    <source>
        <strain evidence="1">SOSP1-1</strain>
    </source>
</reference>
<dbReference type="Gene3D" id="2.70.98.10">
    <property type="match status" value="1"/>
</dbReference>
<organism evidence="1 2">
    <name type="scientific">Ktedonospora formicarum</name>
    <dbReference type="NCBI Taxonomy" id="2778364"/>
    <lineage>
        <taxon>Bacteria</taxon>
        <taxon>Bacillati</taxon>
        <taxon>Chloroflexota</taxon>
        <taxon>Ktedonobacteria</taxon>
        <taxon>Ktedonobacterales</taxon>
        <taxon>Ktedonobacteraceae</taxon>
        <taxon>Ktedonospora</taxon>
    </lineage>
</organism>
<proteinExistence type="predicted"/>
<evidence type="ECO:0000313" key="2">
    <source>
        <dbReference type="Proteomes" id="UP000612362"/>
    </source>
</evidence>
<protein>
    <recommendedName>
        <fullName evidence="3">Aldose 1-epimerase</fullName>
    </recommendedName>
</protein>
<name>A0A8J3MQC8_9CHLR</name>
<evidence type="ECO:0008006" key="3">
    <source>
        <dbReference type="Google" id="ProtNLM"/>
    </source>
</evidence>
<dbReference type="InterPro" id="IPR008183">
    <property type="entry name" value="Aldose_1/G6P_1-epimerase"/>
</dbReference>
<dbReference type="SUPFAM" id="SSF74650">
    <property type="entry name" value="Galactose mutarotase-like"/>
    <property type="match status" value="1"/>
</dbReference>
<dbReference type="RefSeq" id="WP_220193303.1">
    <property type="nucleotide sequence ID" value="NZ_BNJF01000001.1"/>
</dbReference>
<gene>
    <name evidence="1" type="ORF">KSX_20180</name>
</gene>